<dbReference type="Pfam" id="PF00528">
    <property type="entry name" value="BPD_transp_1"/>
    <property type="match status" value="1"/>
</dbReference>
<accession>A0A378MB70</accession>
<dbReference type="Proteomes" id="UP000254879">
    <property type="component" value="Unassembled WGS sequence"/>
</dbReference>
<evidence type="ECO:0000313" key="10">
    <source>
        <dbReference type="Proteomes" id="UP000254879"/>
    </source>
</evidence>
<dbReference type="SUPFAM" id="SSF161098">
    <property type="entry name" value="MetI-like"/>
    <property type="match status" value="1"/>
</dbReference>
<feature type="transmembrane region" description="Helical" evidence="8">
    <location>
        <begin position="77"/>
        <end position="97"/>
    </location>
</feature>
<evidence type="ECO:0000256" key="5">
    <source>
        <dbReference type="ARBA" id="ARBA00022989"/>
    </source>
</evidence>
<dbReference type="PANTHER" id="PTHR30043:SF1">
    <property type="entry name" value="ABC TRANSPORT SYSTEM PERMEASE PROTEIN P69"/>
    <property type="match status" value="1"/>
</dbReference>
<dbReference type="RefSeq" id="WP_003756121.1">
    <property type="nucleotide sequence ID" value="NZ_CABKNG010000001.1"/>
</dbReference>
<proteinExistence type="inferred from homology"/>
<dbReference type="InterPro" id="IPR000515">
    <property type="entry name" value="MetI-like"/>
</dbReference>
<dbReference type="InterPro" id="IPR035906">
    <property type="entry name" value="MetI-like_sf"/>
</dbReference>
<gene>
    <name evidence="9" type="primary">phnE_2</name>
    <name evidence="9" type="ORF">NCTC10815_00367</name>
</gene>
<comment type="similarity">
    <text evidence="8">Belongs to the binding-protein-dependent transport system permease family.</text>
</comment>
<keyword evidence="7 8" id="KW-0472">Membrane</keyword>
<protein>
    <submittedName>
        <fullName evidence="9">Phosphate-import permease protein phnE</fullName>
    </submittedName>
</protein>
<keyword evidence="5 8" id="KW-1133">Transmembrane helix</keyword>
<dbReference type="PANTHER" id="PTHR30043">
    <property type="entry name" value="PHOSPHONATES TRANSPORT SYSTEM PERMEASE PROTEIN"/>
    <property type="match status" value="1"/>
</dbReference>
<keyword evidence="6" id="KW-0346">Stress response</keyword>
<evidence type="ECO:0000256" key="2">
    <source>
        <dbReference type="ARBA" id="ARBA00022448"/>
    </source>
</evidence>
<dbReference type="OrthoDB" id="9808005at2"/>
<organism evidence="9 10">
    <name type="scientific">Listeria grayi</name>
    <name type="common">Listeria murrayi</name>
    <dbReference type="NCBI Taxonomy" id="1641"/>
    <lineage>
        <taxon>Bacteria</taxon>
        <taxon>Bacillati</taxon>
        <taxon>Bacillota</taxon>
        <taxon>Bacilli</taxon>
        <taxon>Bacillales</taxon>
        <taxon>Listeriaceae</taxon>
        <taxon>Listeria</taxon>
    </lineage>
</organism>
<comment type="subcellular location">
    <subcellularLocation>
        <location evidence="1 8">Cell membrane</location>
        <topology evidence="1 8">Multi-pass membrane protein</topology>
    </subcellularLocation>
</comment>
<keyword evidence="4 8" id="KW-0812">Transmembrane</keyword>
<keyword evidence="3" id="KW-1003">Cell membrane</keyword>
<dbReference type="CDD" id="cd06261">
    <property type="entry name" value="TM_PBP2"/>
    <property type="match status" value="1"/>
</dbReference>
<dbReference type="GO" id="GO:0015416">
    <property type="term" value="F:ABC-type phosphonate transporter activity"/>
    <property type="evidence" value="ECO:0007669"/>
    <property type="project" value="InterPro"/>
</dbReference>
<dbReference type="AlphaFoldDB" id="A0A378MB70"/>
<name>A0A378MB70_LISGR</name>
<evidence type="ECO:0000313" key="9">
    <source>
        <dbReference type="EMBL" id="STY43084.1"/>
    </source>
</evidence>
<evidence type="ECO:0000256" key="7">
    <source>
        <dbReference type="ARBA" id="ARBA00023136"/>
    </source>
</evidence>
<dbReference type="NCBIfam" id="TIGR01097">
    <property type="entry name" value="PhnE"/>
    <property type="match status" value="1"/>
</dbReference>
<dbReference type="InterPro" id="IPR005769">
    <property type="entry name" value="PhnE/PtxC"/>
</dbReference>
<dbReference type="Gene3D" id="1.10.3720.10">
    <property type="entry name" value="MetI-like"/>
    <property type="match status" value="1"/>
</dbReference>
<evidence type="ECO:0000256" key="4">
    <source>
        <dbReference type="ARBA" id="ARBA00022692"/>
    </source>
</evidence>
<dbReference type="PROSITE" id="PS50928">
    <property type="entry name" value="ABC_TM1"/>
    <property type="match status" value="1"/>
</dbReference>
<dbReference type="EMBL" id="UGPG01000001">
    <property type="protein sequence ID" value="STY43084.1"/>
    <property type="molecule type" value="Genomic_DNA"/>
</dbReference>
<feature type="transmembrane region" description="Helical" evidence="8">
    <location>
        <begin position="236"/>
        <end position="254"/>
    </location>
</feature>
<evidence type="ECO:0000256" key="6">
    <source>
        <dbReference type="ARBA" id="ARBA00023016"/>
    </source>
</evidence>
<evidence type="ECO:0000256" key="8">
    <source>
        <dbReference type="RuleBase" id="RU363032"/>
    </source>
</evidence>
<dbReference type="GO" id="GO:0005886">
    <property type="term" value="C:plasma membrane"/>
    <property type="evidence" value="ECO:0007669"/>
    <property type="project" value="UniProtKB-SubCell"/>
</dbReference>
<evidence type="ECO:0000256" key="3">
    <source>
        <dbReference type="ARBA" id="ARBA00022475"/>
    </source>
</evidence>
<evidence type="ECO:0000256" key="1">
    <source>
        <dbReference type="ARBA" id="ARBA00004651"/>
    </source>
</evidence>
<keyword evidence="2 8" id="KW-0813">Transport</keyword>
<sequence>MKENATLLPKPKSKWKNWLWLAIFIVALLYSSDLSGVDIASLLTNGNQITSILSKMAHPDWAYITIIIEPLLETIRMAVLGTTIGAIVALPFSILAARNIIKNRIINAVLRFVLNIIRTIPDLMLAAMFVAIVGIGPVAGIITLAIFSFGMISKLFYEAIETIDEGPIEAMTAAGANKWQIIRFAVVPQVSSHFFSYFLYAFEINVRASTVLGYIGAGGIGIFLQRSLSQFRYDRTSIIVIVIFVVVLIIDTISNKLRERLL</sequence>
<reference evidence="9 10" key="1">
    <citation type="submission" date="2018-06" db="EMBL/GenBank/DDBJ databases">
        <authorList>
            <consortium name="Pathogen Informatics"/>
            <person name="Doyle S."/>
        </authorList>
    </citation>
    <scope>NUCLEOTIDE SEQUENCE [LARGE SCALE GENOMIC DNA]</scope>
    <source>
        <strain evidence="10">NCTC 10815</strain>
    </source>
</reference>
<feature type="transmembrane region" description="Helical" evidence="8">
    <location>
        <begin position="206"/>
        <end position="224"/>
    </location>
</feature>